<comment type="similarity">
    <text evidence="3 7">Belongs to the flagella basal body rod proteins family.</text>
</comment>
<keyword evidence="11" id="KW-1185">Reference proteome</keyword>
<sequence>MISTFHGLELLKRALFANEAMMNTAGHNISNANTPGYSRQRVDLTEDTPMFEPGLTRSETAGQIGTGVVMSDITRIRSSFLDQQYRDNNSTLSQWTENQTTMNQIQAVFNEPSDTGISTVMTQFFNAWAQLANPQSSNDPSARSVVQERAQTLTNTLNSTAKSLQDTQTNLLNGVQADVKQVNVYLQQISGLTQQINTIEASSSDKANDLRDQRDEALDQLSKLTDVTVAEGNGTYTVKIGGQTVVNASGTATPTVTQLTADASGNLSIPVASGELKGYSDSIANVTNYQSMLNTMVNTFVQGNAQVSLPNTYAFPANTTSMPFDAVLPDGTKLSKGDPVSNIPAKYNGELPTGTTITVAGFNGLHQLGYTAQSPSTNAPAFFQTSDGSSTFTAANIKVSDAITSDIRNIAATTQAQPDANGNLQAVAGNGDLAAMASNFGSSVLDFSNAPANGITYPQGTVTGYYNAIIDQIGIQGQQANQNVTNQQALVNQISNQRQSVSGVSIDEEMANMIKYQQSYNAAAKMVSVMDQMFNTINSMVQ</sequence>
<accession>A0ABY4CQA7</accession>
<dbReference type="Proteomes" id="UP000830167">
    <property type="component" value="Chromosome"/>
</dbReference>
<reference evidence="10" key="1">
    <citation type="submission" date="2021-12" db="EMBL/GenBank/DDBJ databases">
        <title>Alicyclobacillaceae gen. nov., sp. nov., isolated from chalcocite enrichment system.</title>
        <authorList>
            <person name="Jiang Z."/>
        </authorList>
    </citation>
    <scope>NUCLEOTIDE SEQUENCE</scope>
    <source>
        <strain evidence="10">MYW30-H2</strain>
    </source>
</reference>
<dbReference type="Pfam" id="PF22638">
    <property type="entry name" value="FlgK_D1"/>
    <property type="match status" value="1"/>
</dbReference>
<dbReference type="PANTHER" id="PTHR30033:SF1">
    <property type="entry name" value="FLAGELLAR HOOK-ASSOCIATED PROTEIN 1"/>
    <property type="match status" value="1"/>
</dbReference>
<evidence type="ECO:0000256" key="3">
    <source>
        <dbReference type="ARBA" id="ARBA00009677"/>
    </source>
</evidence>
<evidence type="ECO:0000259" key="9">
    <source>
        <dbReference type="Pfam" id="PF22638"/>
    </source>
</evidence>
<feature type="domain" description="Flagellar basal-body/hook protein C-terminal" evidence="8">
    <location>
        <begin position="501"/>
        <end position="540"/>
    </location>
</feature>
<gene>
    <name evidence="7 10" type="primary">flgK</name>
    <name evidence="10" type="ORF">LSG31_03950</name>
</gene>
<feature type="domain" description="Flagellar hook-associated protein FlgK helical" evidence="9">
    <location>
        <begin position="102"/>
        <end position="302"/>
    </location>
</feature>
<keyword evidence="10" id="KW-0282">Flagellum</keyword>
<comment type="subcellular location">
    <subcellularLocation>
        <location evidence="1 7">Bacterial flagellum</location>
    </subcellularLocation>
    <subcellularLocation>
        <location evidence="2 7">Secreted</location>
    </subcellularLocation>
</comment>
<name>A0ABY4CQA7_9BACL</name>
<keyword evidence="5 7" id="KW-0964">Secreted</keyword>
<dbReference type="InterPro" id="IPR002371">
    <property type="entry name" value="FlgK"/>
</dbReference>
<organism evidence="10 11">
    <name type="scientific">Fodinisporobacter ferrooxydans</name>
    <dbReference type="NCBI Taxonomy" id="2901836"/>
    <lineage>
        <taxon>Bacteria</taxon>
        <taxon>Bacillati</taxon>
        <taxon>Bacillota</taxon>
        <taxon>Bacilli</taxon>
        <taxon>Bacillales</taxon>
        <taxon>Alicyclobacillaceae</taxon>
        <taxon>Fodinisporobacter</taxon>
    </lineage>
</organism>
<dbReference type="InterPro" id="IPR053927">
    <property type="entry name" value="FlgK_helical"/>
</dbReference>
<dbReference type="NCBIfam" id="TIGR02492">
    <property type="entry name" value="flgK_ends"/>
    <property type="match status" value="1"/>
</dbReference>
<dbReference type="RefSeq" id="WP_347438109.1">
    <property type="nucleotide sequence ID" value="NZ_CP089291.1"/>
</dbReference>
<keyword evidence="10" id="KW-0966">Cell projection</keyword>
<evidence type="ECO:0000313" key="11">
    <source>
        <dbReference type="Proteomes" id="UP000830167"/>
    </source>
</evidence>
<evidence type="ECO:0000256" key="2">
    <source>
        <dbReference type="ARBA" id="ARBA00004613"/>
    </source>
</evidence>
<evidence type="ECO:0000256" key="6">
    <source>
        <dbReference type="ARBA" id="ARBA00023143"/>
    </source>
</evidence>
<evidence type="ECO:0000256" key="1">
    <source>
        <dbReference type="ARBA" id="ARBA00004365"/>
    </source>
</evidence>
<dbReference type="SUPFAM" id="SSF64518">
    <property type="entry name" value="Phase 1 flagellin"/>
    <property type="match status" value="1"/>
</dbReference>
<proteinExistence type="inferred from homology"/>
<dbReference type="Pfam" id="PF06429">
    <property type="entry name" value="Flg_bbr_C"/>
    <property type="match status" value="1"/>
</dbReference>
<keyword evidence="6 7" id="KW-0975">Bacterial flagellum</keyword>
<dbReference type="PANTHER" id="PTHR30033">
    <property type="entry name" value="FLAGELLAR HOOK-ASSOCIATED PROTEIN 1"/>
    <property type="match status" value="1"/>
</dbReference>
<dbReference type="EMBL" id="CP089291">
    <property type="protein sequence ID" value="UOF91416.1"/>
    <property type="molecule type" value="Genomic_DNA"/>
</dbReference>
<evidence type="ECO:0000256" key="4">
    <source>
        <dbReference type="ARBA" id="ARBA00016244"/>
    </source>
</evidence>
<dbReference type="PRINTS" id="PR01005">
    <property type="entry name" value="FLGHOOKAP1"/>
</dbReference>
<protein>
    <recommendedName>
        <fullName evidence="4 7">Flagellar hook-associated protein 1</fullName>
        <shortName evidence="7">HAP1</shortName>
    </recommendedName>
</protein>
<evidence type="ECO:0000256" key="5">
    <source>
        <dbReference type="ARBA" id="ARBA00022525"/>
    </source>
</evidence>
<evidence type="ECO:0000259" key="8">
    <source>
        <dbReference type="Pfam" id="PF06429"/>
    </source>
</evidence>
<keyword evidence="10" id="KW-0969">Cilium</keyword>
<evidence type="ECO:0000256" key="7">
    <source>
        <dbReference type="RuleBase" id="RU362065"/>
    </source>
</evidence>
<evidence type="ECO:0000313" key="10">
    <source>
        <dbReference type="EMBL" id="UOF91416.1"/>
    </source>
</evidence>
<dbReference type="InterPro" id="IPR010930">
    <property type="entry name" value="Flg_bb/hook_C_dom"/>
</dbReference>